<dbReference type="KEGG" id="ard:AXF14_06435"/>
<evidence type="ECO:0000259" key="1">
    <source>
        <dbReference type="Pfam" id="PF03372"/>
    </source>
</evidence>
<dbReference type="PANTHER" id="PTHR14859">
    <property type="entry name" value="CALCOFLUOR WHITE HYPERSENSITIVE PROTEIN PRECURSOR"/>
    <property type="match status" value="1"/>
</dbReference>
<accession>A0A109W2L1</accession>
<keyword evidence="2" id="KW-0540">Nuclease</keyword>
<dbReference type="AlphaFoldDB" id="A0A109W2L1"/>
<keyword evidence="2" id="KW-0255">Endonuclease</keyword>
<proteinExistence type="predicted"/>
<gene>
    <name evidence="2" type="ORF">AXF14_06435</name>
</gene>
<evidence type="ECO:0000313" key="2">
    <source>
        <dbReference type="EMBL" id="AMD87288.1"/>
    </source>
</evidence>
<dbReference type="GO" id="GO:0006506">
    <property type="term" value="P:GPI anchor biosynthetic process"/>
    <property type="evidence" value="ECO:0007669"/>
    <property type="project" value="TreeGrafter"/>
</dbReference>
<dbReference type="OrthoDB" id="155529at2"/>
<dbReference type="PANTHER" id="PTHR14859:SF1">
    <property type="entry name" value="PGAP2-INTERACTING PROTEIN"/>
    <property type="match status" value="1"/>
</dbReference>
<protein>
    <submittedName>
        <fullName evidence="2">Endonuclease</fullName>
    </submittedName>
</protein>
<dbReference type="SUPFAM" id="SSF56219">
    <property type="entry name" value="DNase I-like"/>
    <property type="match status" value="1"/>
</dbReference>
<dbReference type="InterPro" id="IPR051916">
    <property type="entry name" value="GPI-anchor_lipid_remodeler"/>
</dbReference>
<keyword evidence="2" id="KW-0378">Hydrolase</keyword>
<dbReference type="InterPro" id="IPR036691">
    <property type="entry name" value="Endo/exonu/phosph_ase_sf"/>
</dbReference>
<dbReference type="GO" id="GO:0004519">
    <property type="term" value="F:endonuclease activity"/>
    <property type="evidence" value="ECO:0007669"/>
    <property type="project" value="UniProtKB-KW"/>
</dbReference>
<organism evidence="2 3">
    <name type="scientific">Actinomyces radicidentis</name>
    <dbReference type="NCBI Taxonomy" id="111015"/>
    <lineage>
        <taxon>Bacteria</taxon>
        <taxon>Bacillati</taxon>
        <taxon>Actinomycetota</taxon>
        <taxon>Actinomycetes</taxon>
        <taxon>Actinomycetales</taxon>
        <taxon>Actinomycetaceae</taxon>
        <taxon>Actinomyces</taxon>
    </lineage>
</organism>
<dbReference type="RefSeq" id="WP_067941806.1">
    <property type="nucleotide sequence ID" value="NZ_CP014228.1"/>
</dbReference>
<name>A0A109W2L1_ACTRD</name>
<dbReference type="GO" id="GO:0016020">
    <property type="term" value="C:membrane"/>
    <property type="evidence" value="ECO:0007669"/>
    <property type="project" value="GOC"/>
</dbReference>
<dbReference type="Gene3D" id="3.60.10.10">
    <property type="entry name" value="Endonuclease/exonuclease/phosphatase"/>
    <property type="match status" value="1"/>
</dbReference>
<dbReference type="EMBL" id="CP014228">
    <property type="protein sequence ID" value="AMD87288.1"/>
    <property type="molecule type" value="Genomic_DNA"/>
</dbReference>
<feature type="domain" description="Endonuclease/exonuclease/phosphatase" evidence="1">
    <location>
        <begin position="6"/>
        <end position="325"/>
    </location>
</feature>
<reference evidence="3" key="1">
    <citation type="submission" date="2016-02" db="EMBL/GenBank/DDBJ databases">
        <authorList>
            <person name="Holder M.E."/>
            <person name="Ajami N.J."/>
            <person name="Petrosino J.F."/>
        </authorList>
    </citation>
    <scope>NUCLEOTIDE SEQUENCE [LARGE SCALE GENOMIC DNA]</scope>
    <source>
        <strain evidence="3">CCUG 36733</strain>
    </source>
</reference>
<dbReference type="Proteomes" id="UP000065220">
    <property type="component" value="Chromosome"/>
</dbReference>
<dbReference type="Pfam" id="PF03372">
    <property type="entry name" value="Exo_endo_phos"/>
    <property type="match status" value="1"/>
</dbReference>
<keyword evidence="3" id="KW-1185">Reference proteome</keyword>
<evidence type="ECO:0000313" key="3">
    <source>
        <dbReference type="Proteomes" id="UP000065220"/>
    </source>
</evidence>
<dbReference type="InterPro" id="IPR005135">
    <property type="entry name" value="Endo/exonuclease/phosphatase"/>
</dbReference>
<dbReference type="STRING" id="111015.AXF14_06435"/>
<sequence>MIRLLSLNLQHGAPGAGGEGTPLASADITDPGTAREVLAALADQVREISPDVIALQEVDLGQRRSGRLDQAAELARLLGWNEHRFAATYAGSVTGLRRRPLRSELAAPADDVLGPVRALLGRPPAGFGNALLTRLPVTTWRVQRLGRGPAQVTRRGGSAWDPRSYRVATSTMRNLISAEVVVSGDPTVPAGRHAAGPAVTPVDGLTVAATHLATRVDTAGEQLAAAWGALASLPGPHVLAGDLNLRTHQVAALGVAREVGTGNTYPAREPDHRIDHVLTDPWPVDADGRPLAGDAAVSAPRWAGEGRPLLRAVASGTRTFVVSDHAGTWVDLDAVG</sequence>